<reference evidence="2 3" key="1">
    <citation type="submission" date="2017-02" db="EMBL/GenBank/DDBJ databases">
        <title>Genome sequence of the nitrite-oxidizing bacterium Nitrobacter vulgaris strain Ab1.</title>
        <authorList>
            <person name="Mellbye B.L."/>
            <person name="Davis E.W."/>
            <person name="Spieck E."/>
            <person name="Chang J.H."/>
            <person name="Bottomley P.J."/>
            <person name="Sayavedra-Soto L.A."/>
        </authorList>
    </citation>
    <scope>NUCLEOTIDE SEQUENCE [LARGE SCALE GENOMIC DNA]</scope>
    <source>
        <strain evidence="2 3">Ab1</strain>
    </source>
</reference>
<dbReference type="STRING" id="29421.B2M20_00680"/>
<gene>
    <name evidence="2" type="ORF">B2M20_00680</name>
</gene>
<comment type="caution">
    <text evidence="2">The sequence shown here is derived from an EMBL/GenBank/DDBJ whole genome shotgun (WGS) entry which is preliminary data.</text>
</comment>
<dbReference type="AlphaFoldDB" id="A0A1V4I2R5"/>
<dbReference type="Proteomes" id="UP000189940">
    <property type="component" value="Unassembled WGS sequence"/>
</dbReference>
<accession>A0A1V4I2R5</accession>
<name>A0A1V4I2R5_NITVU</name>
<evidence type="ECO:0000313" key="3">
    <source>
        <dbReference type="Proteomes" id="UP000189940"/>
    </source>
</evidence>
<proteinExistence type="predicted"/>
<dbReference type="OrthoDB" id="9855306at2"/>
<protein>
    <submittedName>
        <fullName evidence="2">Uncharacterized protein</fullName>
    </submittedName>
</protein>
<evidence type="ECO:0000313" key="2">
    <source>
        <dbReference type="EMBL" id="OPH84517.1"/>
    </source>
</evidence>
<keyword evidence="3" id="KW-1185">Reference proteome</keyword>
<organism evidence="2 3">
    <name type="scientific">Nitrobacter vulgaris</name>
    <dbReference type="NCBI Taxonomy" id="29421"/>
    <lineage>
        <taxon>Bacteria</taxon>
        <taxon>Pseudomonadati</taxon>
        <taxon>Pseudomonadota</taxon>
        <taxon>Alphaproteobacteria</taxon>
        <taxon>Hyphomicrobiales</taxon>
        <taxon>Nitrobacteraceae</taxon>
        <taxon>Nitrobacter</taxon>
    </lineage>
</organism>
<feature type="compositionally biased region" description="Basic and acidic residues" evidence="1">
    <location>
        <begin position="25"/>
        <end position="34"/>
    </location>
</feature>
<evidence type="ECO:0000256" key="1">
    <source>
        <dbReference type="SAM" id="MobiDB-lite"/>
    </source>
</evidence>
<dbReference type="RefSeq" id="WP_079445191.1">
    <property type="nucleotide sequence ID" value="NZ_MWPQ01000003.1"/>
</dbReference>
<dbReference type="EMBL" id="MWPQ01000003">
    <property type="protein sequence ID" value="OPH84517.1"/>
    <property type="molecule type" value="Genomic_DNA"/>
</dbReference>
<sequence length="86" mass="9487">MNKRKNLSHIRTLIKARGQEVPSRQGDKEPSLDPREALVDIRTLARVAIKSEDTAVMKRDLEIILAIVDKALPSGPENPSEAIFGA</sequence>
<feature type="region of interest" description="Disordered" evidence="1">
    <location>
        <begin position="14"/>
        <end position="34"/>
    </location>
</feature>